<dbReference type="GeneID" id="41332243"/>
<dbReference type="RefSeq" id="YP_009665666.1">
    <property type="nucleotide sequence ID" value="NC_043252.1"/>
</dbReference>
<dbReference type="KEGG" id="vg:41332243"/>
<protein>
    <submittedName>
        <fullName evidence="1">FirrV-1-B53</fullName>
    </submittedName>
</protein>
<proteinExistence type="predicted"/>
<sequence length="74" mass="8079">MTGERIYVPSTGTFGTVISTRKVMGMPALMVREDETQRLRFYVGTNDDLVYVATGLTRLGVTYDGPIPQSSSSS</sequence>
<reference evidence="1" key="1">
    <citation type="journal article" date="2003" name="J. Mol. Evol.">
        <title>Comparisons of two large phaeoviral genomes and evolutionary implications.</title>
        <authorList>
            <person name="Delaroque N."/>
            <person name="Boland W."/>
            <person name="Muller D.G."/>
            <person name="Knippers R."/>
        </authorList>
    </citation>
    <scope>NUCLEOTIDE SEQUENCE</scope>
    <source>
        <strain evidence="1">FirrV-1</strain>
    </source>
</reference>
<organism evidence="1">
    <name type="scientific">Feldmannia irregularis virus a</name>
    <dbReference type="NCBI Taxonomy" id="231992"/>
    <lineage>
        <taxon>Viruses</taxon>
        <taxon>Varidnaviria</taxon>
        <taxon>Bamfordvirae</taxon>
        <taxon>Nucleocytoviricota</taxon>
        <taxon>Megaviricetes</taxon>
        <taxon>Algavirales</taxon>
        <taxon>Phycodnaviridae</taxon>
        <taxon>Phaeovirus</taxon>
        <taxon>Phaeovirus irregularis</taxon>
    </lineage>
</organism>
<dbReference type="EMBL" id="AY225134">
    <property type="protein sequence ID" value="AAR26928.1"/>
    <property type="molecule type" value="Genomic_DNA"/>
</dbReference>
<evidence type="ECO:0000313" key="1">
    <source>
        <dbReference type="EMBL" id="AAR26928.1"/>
    </source>
</evidence>
<reference evidence="1" key="2">
    <citation type="submission" date="2003-01" db="EMBL/GenBank/DDBJ databases">
        <title>Partial Nucleotide Sequence of the Feldmannia irregularis Virus FirrV-1 Genome: On the Evolution of Large Phaeoviral Genomes.</title>
        <authorList>
            <person name="Delaroque N."/>
            <person name="Knippers R."/>
            <person name="Mueller D.G."/>
            <person name="Boland W."/>
        </authorList>
    </citation>
    <scope>NUCLEOTIDE SEQUENCE</scope>
    <source>
        <strain evidence="1">FirrV-1</strain>
    </source>
</reference>
<accession>Q6XLY3</accession>
<name>Q6XLY3_9PHYC</name>